<dbReference type="SUPFAM" id="SSF46955">
    <property type="entry name" value="Putative DNA-binding domain"/>
    <property type="match status" value="1"/>
</dbReference>
<dbReference type="SMART" id="SM00422">
    <property type="entry name" value="HTH_MERR"/>
    <property type="match status" value="1"/>
</dbReference>
<dbReference type="InterPro" id="IPR009061">
    <property type="entry name" value="DNA-bd_dom_put_sf"/>
</dbReference>
<protein>
    <submittedName>
        <fullName evidence="6">Helix-turn-helix domain-containing protein</fullName>
    </submittedName>
</protein>
<dbReference type="PANTHER" id="PTHR30204">
    <property type="entry name" value="REDOX-CYCLING DRUG-SENSING TRANSCRIPTIONAL ACTIVATOR SOXR"/>
    <property type="match status" value="1"/>
</dbReference>
<accession>A0ABZ0IHC7</accession>
<evidence type="ECO:0000259" key="5">
    <source>
        <dbReference type="PROSITE" id="PS50937"/>
    </source>
</evidence>
<dbReference type="PANTHER" id="PTHR30204:SF94">
    <property type="entry name" value="HEAVY METAL-DEPENDENT TRANSCRIPTIONAL REGULATOR HI_0293-RELATED"/>
    <property type="match status" value="1"/>
</dbReference>
<dbReference type="Gene3D" id="1.10.1660.10">
    <property type="match status" value="1"/>
</dbReference>
<evidence type="ECO:0000256" key="4">
    <source>
        <dbReference type="SAM" id="Coils"/>
    </source>
</evidence>
<dbReference type="Pfam" id="PF13411">
    <property type="entry name" value="MerR_1"/>
    <property type="match status" value="1"/>
</dbReference>
<gene>
    <name evidence="6" type="ORF">R0137_08390</name>
</gene>
<dbReference type="CDD" id="cd04785">
    <property type="entry name" value="HTH_CadR-PbrR-like"/>
    <property type="match status" value="1"/>
</dbReference>
<dbReference type="InterPro" id="IPR000551">
    <property type="entry name" value="MerR-type_HTH_dom"/>
</dbReference>
<keyword evidence="3" id="KW-0804">Transcription</keyword>
<keyword evidence="7" id="KW-1185">Reference proteome</keyword>
<evidence type="ECO:0000313" key="6">
    <source>
        <dbReference type="EMBL" id="WOJ98575.1"/>
    </source>
</evidence>
<evidence type="ECO:0000256" key="3">
    <source>
        <dbReference type="ARBA" id="ARBA00023163"/>
    </source>
</evidence>
<reference evidence="6 7" key="1">
    <citation type="submission" date="2023-10" db="EMBL/GenBank/DDBJ databases">
        <title>Two novel species belonging to the OM43/NOR5 clade.</title>
        <authorList>
            <person name="Park M."/>
        </authorList>
    </citation>
    <scope>NUCLEOTIDE SEQUENCE [LARGE SCALE GENOMIC DNA]</scope>
    <source>
        <strain evidence="6 7">IMCC45268</strain>
    </source>
</reference>
<organism evidence="6 7">
    <name type="scientific">Congregibacter brevis</name>
    <dbReference type="NCBI Taxonomy" id="3081201"/>
    <lineage>
        <taxon>Bacteria</taxon>
        <taxon>Pseudomonadati</taxon>
        <taxon>Pseudomonadota</taxon>
        <taxon>Gammaproteobacteria</taxon>
        <taxon>Cellvibrionales</taxon>
        <taxon>Halieaceae</taxon>
        <taxon>Congregibacter</taxon>
    </lineage>
</organism>
<dbReference type="Proteomes" id="UP001626549">
    <property type="component" value="Chromosome"/>
</dbReference>
<dbReference type="PROSITE" id="PS50937">
    <property type="entry name" value="HTH_MERR_2"/>
    <property type="match status" value="1"/>
</dbReference>
<feature type="coiled-coil region" evidence="4">
    <location>
        <begin position="82"/>
        <end position="112"/>
    </location>
</feature>
<evidence type="ECO:0000256" key="2">
    <source>
        <dbReference type="ARBA" id="ARBA00023125"/>
    </source>
</evidence>
<dbReference type="RefSeq" id="WP_407329932.1">
    <property type="nucleotide sequence ID" value="NZ_CP136865.1"/>
</dbReference>
<dbReference type="EMBL" id="CP136865">
    <property type="protein sequence ID" value="WOJ98575.1"/>
    <property type="molecule type" value="Genomic_DNA"/>
</dbReference>
<name>A0ABZ0IHC7_9GAMM</name>
<dbReference type="PROSITE" id="PS00552">
    <property type="entry name" value="HTH_MERR_1"/>
    <property type="match status" value="1"/>
</dbReference>
<keyword evidence="4" id="KW-0175">Coiled coil</keyword>
<dbReference type="PRINTS" id="PR00040">
    <property type="entry name" value="HTHMERR"/>
</dbReference>
<sequence>MLSIGELSKQVQVKIPTIRYYESIGLIDQPQRTGGNQRRYDATAVERLNFVRHARALGFSIDEVIALIRLQGIADTACDEANEIAVAQLERVRAKMRRLERLECELKRLATGCNPSCRTQECFVLAALADQEINNSGI</sequence>
<evidence type="ECO:0000256" key="1">
    <source>
        <dbReference type="ARBA" id="ARBA00023015"/>
    </source>
</evidence>
<dbReference type="InterPro" id="IPR047057">
    <property type="entry name" value="MerR_fam"/>
</dbReference>
<keyword evidence="1" id="KW-0805">Transcription regulation</keyword>
<evidence type="ECO:0000313" key="7">
    <source>
        <dbReference type="Proteomes" id="UP001626549"/>
    </source>
</evidence>
<feature type="domain" description="HTH merR-type" evidence="5">
    <location>
        <begin position="1"/>
        <end position="70"/>
    </location>
</feature>
<keyword evidence="2" id="KW-0238">DNA-binding</keyword>
<proteinExistence type="predicted"/>